<evidence type="ECO:0000256" key="4">
    <source>
        <dbReference type="ARBA" id="ARBA00042988"/>
    </source>
</evidence>
<keyword evidence="2" id="KW-0560">Oxidoreductase</keyword>
<feature type="domain" description="GFO/IDH/MocA-like oxidoreductase" evidence="7">
    <location>
        <begin position="143"/>
        <end position="241"/>
    </location>
</feature>
<evidence type="ECO:0000256" key="3">
    <source>
        <dbReference type="ARBA" id="ARBA00038984"/>
    </source>
</evidence>
<dbReference type="InterPro" id="IPR000683">
    <property type="entry name" value="Gfo/Idh/MocA-like_OxRdtase_N"/>
</dbReference>
<protein>
    <recommendedName>
        <fullName evidence="3">D-xylose 1-dehydrogenase (NADP(+), D-xylono-1,5-lactone-forming)</fullName>
        <ecNumber evidence="3">1.1.1.179</ecNumber>
    </recommendedName>
    <alternativeName>
        <fullName evidence="4">D-xylose-NADP dehydrogenase</fullName>
    </alternativeName>
</protein>
<dbReference type="SUPFAM" id="SSF51735">
    <property type="entry name" value="NAD(P)-binding Rossmann-fold domains"/>
    <property type="match status" value="1"/>
</dbReference>
<evidence type="ECO:0000313" key="8">
    <source>
        <dbReference type="EMBL" id="OSD06582.1"/>
    </source>
</evidence>
<dbReference type="GO" id="GO:0047837">
    <property type="term" value="F:D-xylose 1-dehydrogenase (NADP+) activity"/>
    <property type="evidence" value="ECO:0007669"/>
    <property type="project" value="UniProtKB-EC"/>
</dbReference>
<evidence type="ECO:0000313" key="9">
    <source>
        <dbReference type="Proteomes" id="UP000193067"/>
    </source>
</evidence>
<evidence type="ECO:0000256" key="5">
    <source>
        <dbReference type="ARBA" id="ARBA00049233"/>
    </source>
</evidence>
<dbReference type="EMBL" id="KZ084090">
    <property type="protein sequence ID" value="OSD06582.1"/>
    <property type="molecule type" value="Genomic_DNA"/>
</dbReference>
<keyword evidence="9" id="KW-1185">Reference proteome</keyword>
<accession>A0A1Y2J320</accession>
<evidence type="ECO:0000256" key="2">
    <source>
        <dbReference type="ARBA" id="ARBA00023002"/>
    </source>
</evidence>
<dbReference type="GO" id="GO:0000166">
    <property type="term" value="F:nucleotide binding"/>
    <property type="evidence" value="ECO:0007669"/>
    <property type="project" value="InterPro"/>
</dbReference>
<dbReference type="Gene3D" id="3.40.50.720">
    <property type="entry name" value="NAD(P)-binding Rossmann-like Domain"/>
    <property type="match status" value="1"/>
</dbReference>
<sequence length="382" mass="42041">MPSASTSPTLLRFGILGAARIGPEGLIKPARDHPEATVTAVACRDPARGTQYAKKWGIPKVYSGPEGYHELIADPDVDAVYVALPNGLHYEWTMRALQAGKHVLIEKPITSTADEARQIFALAEEKGLVALEAMHSTFHPATQRVREIVLSGELGKVKSAEVMFRVPTWMTFFIFEKNDMRYEYDLAGGCSMDMGVYSIDAIRYATGNETTALEVTSATATPHPADPTRIDRAMHATYALPAASDSVTVAETTTDWAAPGWGPFGLLPRMPVDTLTVRLERGAVELYNFVSPHLYHYIAVRPTGDSEGAATTAAAARTEKVYRYADGRGGEGWSTYRYQLEAFVDRIRGRTPWVWIEPMTSVTEMETVERVYAKVNTSSSRV</sequence>
<dbReference type="STRING" id="1353009.A0A1Y2J320"/>
<dbReference type="PANTHER" id="PTHR22604:SF105">
    <property type="entry name" value="TRANS-1,2-DIHYDROBENZENE-1,2-DIOL DEHYDROGENASE"/>
    <property type="match status" value="1"/>
</dbReference>
<dbReference type="InterPro" id="IPR036291">
    <property type="entry name" value="NAD(P)-bd_dom_sf"/>
</dbReference>
<feature type="domain" description="Gfo/Idh/MocA-like oxidoreductase N-terminal" evidence="6">
    <location>
        <begin position="11"/>
        <end position="129"/>
    </location>
</feature>
<gene>
    <name evidence="8" type="ORF">PYCCODRAFT_1404496</name>
</gene>
<organism evidence="8 9">
    <name type="scientific">Trametes coccinea (strain BRFM310)</name>
    <name type="common">Pycnoporus coccineus</name>
    <dbReference type="NCBI Taxonomy" id="1353009"/>
    <lineage>
        <taxon>Eukaryota</taxon>
        <taxon>Fungi</taxon>
        <taxon>Dikarya</taxon>
        <taxon>Basidiomycota</taxon>
        <taxon>Agaricomycotina</taxon>
        <taxon>Agaricomycetes</taxon>
        <taxon>Polyporales</taxon>
        <taxon>Polyporaceae</taxon>
        <taxon>Trametes</taxon>
    </lineage>
</organism>
<dbReference type="PANTHER" id="PTHR22604">
    <property type="entry name" value="OXIDOREDUCTASES"/>
    <property type="match status" value="1"/>
</dbReference>
<dbReference type="Pfam" id="PF22725">
    <property type="entry name" value="GFO_IDH_MocA_C3"/>
    <property type="match status" value="1"/>
</dbReference>
<comment type="similarity">
    <text evidence="1">Belongs to the Gfo/Idh/MocA family.</text>
</comment>
<name>A0A1Y2J320_TRAC3</name>
<proteinExistence type="inferred from homology"/>
<dbReference type="OrthoDB" id="64915at2759"/>
<dbReference type="Gene3D" id="3.30.360.10">
    <property type="entry name" value="Dihydrodipicolinate Reductase, domain 2"/>
    <property type="match status" value="1"/>
</dbReference>
<evidence type="ECO:0000259" key="6">
    <source>
        <dbReference type="Pfam" id="PF01408"/>
    </source>
</evidence>
<evidence type="ECO:0000256" key="1">
    <source>
        <dbReference type="ARBA" id="ARBA00010928"/>
    </source>
</evidence>
<dbReference type="EC" id="1.1.1.179" evidence="3"/>
<dbReference type="InterPro" id="IPR055170">
    <property type="entry name" value="GFO_IDH_MocA-like_dom"/>
</dbReference>
<evidence type="ECO:0000259" key="7">
    <source>
        <dbReference type="Pfam" id="PF22725"/>
    </source>
</evidence>
<dbReference type="Pfam" id="PF01408">
    <property type="entry name" value="GFO_IDH_MocA"/>
    <property type="match status" value="1"/>
</dbReference>
<dbReference type="InterPro" id="IPR050984">
    <property type="entry name" value="Gfo/Idh/MocA_domain"/>
</dbReference>
<dbReference type="Proteomes" id="UP000193067">
    <property type="component" value="Unassembled WGS sequence"/>
</dbReference>
<reference evidence="8 9" key="1">
    <citation type="journal article" date="2015" name="Biotechnol. Biofuels">
        <title>Enhanced degradation of softwood versus hardwood by the white-rot fungus Pycnoporus coccineus.</title>
        <authorList>
            <person name="Couturier M."/>
            <person name="Navarro D."/>
            <person name="Chevret D."/>
            <person name="Henrissat B."/>
            <person name="Piumi F."/>
            <person name="Ruiz-Duenas F.J."/>
            <person name="Martinez A.T."/>
            <person name="Grigoriev I.V."/>
            <person name="Riley R."/>
            <person name="Lipzen A."/>
            <person name="Berrin J.G."/>
            <person name="Master E.R."/>
            <person name="Rosso M.N."/>
        </authorList>
    </citation>
    <scope>NUCLEOTIDE SEQUENCE [LARGE SCALE GENOMIC DNA]</scope>
    <source>
        <strain evidence="8 9">BRFM310</strain>
    </source>
</reference>
<comment type="catalytic activity">
    <reaction evidence="5">
        <text>D-xylose + NADP(+) = D-xylono-1,5-lactone + NADPH + H(+)</text>
        <dbReference type="Rhea" id="RHEA:22000"/>
        <dbReference type="ChEBI" id="CHEBI:15378"/>
        <dbReference type="ChEBI" id="CHEBI:15867"/>
        <dbReference type="ChEBI" id="CHEBI:53455"/>
        <dbReference type="ChEBI" id="CHEBI:57783"/>
        <dbReference type="ChEBI" id="CHEBI:58349"/>
        <dbReference type="EC" id="1.1.1.179"/>
    </reaction>
</comment>
<dbReference type="AlphaFoldDB" id="A0A1Y2J320"/>
<dbReference type="SUPFAM" id="SSF55347">
    <property type="entry name" value="Glyceraldehyde-3-phosphate dehydrogenase-like, C-terminal domain"/>
    <property type="match status" value="1"/>
</dbReference>